<protein>
    <submittedName>
        <fullName evidence="2">Nuclear transport factor 2 family protein</fullName>
    </submittedName>
</protein>
<evidence type="ECO:0000259" key="1">
    <source>
        <dbReference type="Pfam" id="PF12680"/>
    </source>
</evidence>
<dbReference type="PANTHER" id="PTHR41252">
    <property type="entry name" value="BLR2505 PROTEIN"/>
    <property type="match status" value="1"/>
</dbReference>
<sequence length="129" mass="14480">MSQNLEIFNRYNQGLIEGDFPAVFETMADDIIWHQPGQHSTSGTIIGKDKLGAHLATFDQKTNGTFKVLTNWVSDNNDLVAANVTFIGTRPDGVELNMNGIDLFRMENGKIQEVWLFSADQALEDAFWN</sequence>
<dbReference type="EMBL" id="JACBYG010000130">
    <property type="protein sequence ID" value="NYS49793.1"/>
    <property type="molecule type" value="Genomic_DNA"/>
</dbReference>
<comment type="caution">
    <text evidence="2">The sequence shown here is derived from an EMBL/GenBank/DDBJ whole genome shotgun (WGS) entry which is preliminary data.</text>
</comment>
<dbReference type="Gene3D" id="3.10.450.50">
    <property type="match status" value="1"/>
</dbReference>
<dbReference type="SUPFAM" id="SSF54427">
    <property type="entry name" value="NTF2-like"/>
    <property type="match status" value="1"/>
</dbReference>
<dbReference type="PANTHER" id="PTHR41252:SF1">
    <property type="entry name" value="BLR2505 PROTEIN"/>
    <property type="match status" value="1"/>
</dbReference>
<dbReference type="OrthoDB" id="6692273at2"/>
<evidence type="ECO:0000313" key="2">
    <source>
        <dbReference type="EMBL" id="MVX59799.1"/>
    </source>
</evidence>
<reference evidence="2 4" key="1">
    <citation type="submission" date="2019-12" db="EMBL/GenBank/DDBJ databases">
        <title>Microbes associate with the intestines of laboratory mice.</title>
        <authorList>
            <person name="Navarre W."/>
            <person name="Wong E."/>
        </authorList>
    </citation>
    <scope>NUCLEOTIDE SEQUENCE [LARGE SCALE GENOMIC DNA]</scope>
    <source>
        <strain evidence="2 4">NM51_B2-22</strain>
    </source>
</reference>
<dbReference type="RefSeq" id="WP_160333514.1">
    <property type="nucleotide sequence ID" value="NZ_CP128228.1"/>
</dbReference>
<dbReference type="Pfam" id="PF12680">
    <property type="entry name" value="SnoaL_2"/>
    <property type="match status" value="1"/>
</dbReference>
<dbReference type="Proteomes" id="UP000563349">
    <property type="component" value="Unassembled WGS sequence"/>
</dbReference>
<dbReference type="InterPro" id="IPR032710">
    <property type="entry name" value="NTF2-like_dom_sf"/>
</dbReference>
<dbReference type="InterPro" id="IPR037401">
    <property type="entry name" value="SnoaL-like"/>
</dbReference>
<feature type="domain" description="SnoaL-like" evidence="1">
    <location>
        <begin position="10"/>
        <end position="113"/>
    </location>
</feature>
<organism evidence="2 4">
    <name type="scientific">Streptococcus danieliae</name>
    <dbReference type="NCBI Taxonomy" id="747656"/>
    <lineage>
        <taxon>Bacteria</taxon>
        <taxon>Bacillati</taxon>
        <taxon>Bacillota</taxon>
        <taxon>Bacilli</taxon>
        <taxon>Lactobacillales</taxon>
        <taxon>Streptococcaceae</taxon>
        <taxon>Streptococcus</taxon>
    </lineage>
</organism>
<accession>A0A7X3KCZ8</accession>
<evidence type="ECO:0000313" key="5">
    <source>
        <dbReference type="Proteomes" id="UP000563349"/>
    </source>
</evidence>
<dbReference type="EMBL" id="WSRS01000172">
    <property type="protein sequence ID" value="MVX59799.1"/>
    <property type="molecule type" value="Genomic_DNA"/>
</dbReference>
<keyword evidence="5" id="KW-1185">Reference proteome</keyword>
<name>A0A7X3KCZ8_9STRE</name>
<dbReference type="Proteomes" id="UP000461595">
    <property type="component" value="Unassembled WGS sequence"/>
</dbReference>
<evidence type="ECO:0000313" key="4">
    <source>
        <dbReference type="Proteomes" id="UP000461595"/>
    </source>
</evidence>
<evidence type="ECO:0000313" key="3">
    <source>
        <dbReference type="EMBL" id="NYS49793.1"/>
    </source>
</evidence>
<reference evidence="3 5" key="2">
    <citation type="submission" date="2020-07" db="EMBL/GenBank/DDBJ databases">
        <title>MOT database genomes.</title>
        <authorList>
            <person name="Joseph S."/>
            <person name="Aduse-Opoku J."/>
            <person name="Hashim A."/>
            <person name="Wade W."/>
            <person name="Curtis M."/>
        </authorList>
    </citation>
    <scope>NUCLEOTIDE SEQUENCE [LARGE SCALE GENOMIC DNA]</scope>
    <source>
        <strain evidence="3 5">CCW311</strain>
    </source>
</reference>
<gene>
    <name evidence="2" type="ORF">E5983_09275</name>
    <name evidence="3" type="ORF">HZY93_07530</name>
</gene>
<proteinExistence type="predicted"/>
<dbReference type="AlphaFoldDB" id="A0A7X3KCZ8"/>